<dbReference type="PANTHER" id="PTHR44051">
    <property type="entry name" value="GLUTATHIONE S-TRANSFERASE-RELATED"/>
    <property type="match status" value="1"/>
</dbReference>
<dbReference type="InterPro" id="IPR004045">
    <property type="entry name" value="Glutathione_S-Trfase_N"/>
</dbReference>
<dbReference type="SUPFAM" id="SSF47616">
    <property type="entry name" value="GST C-terminal domain-like"/>
    <property type="match status" value="1"/>
</dbReference>
<dbReference type="SFLD" id="SFLDS00019">
    <property type="entry name" value="Glutathione_Transferase_(cytos"/>
    <property type="match status" value="1"/>
</dbReference>
<evidence type="ECO:0000259" key="2">
    <source>
        <dbReference type="PROSITE" id="PS50405"/>
    </source>
</evidence>
<dbReference type="AlphaFoldDB" id="A0A238KWA5"/>
<dbReference type="SUPFAM" id="SSF52833">
    <property type="entry name" value="Thioredoxin-like"/>
    <property type="match status" value="1"/>
</dbReference>
<proteinExistence type="predicted"/>
<name>A0A238KWA5_9RHOB</name>
<dbReference type="InterPro" id="IPR040079">
    <property type="entry name" value="Glutathione_S-Trfase"/>
</dbReference>
<dbReference type="PROSITE" id="PS50404">
    <property type="entry name" value="GST_NTER"/>
    <property type="match status" value="1"/>
</dbReference>
<dbReference type="SFLD" id="SFLDG01150">
    <property type="entry name" value="Main.1:_Beta-like"/>
    <property type="match status" value="1"/>
</dbReference>
<dbReference type="Gene3D" id="1.20.1050.10">
    <property type="match status" value="1"/>
</dbReference>
<protein>
    <submittedName>
        <fullName evidence="3">Glutathione S-transferase GST-6.0</fullName>
        <ecNumber evidence="3">2.5.1.18</ecNumber>
    </submittedName>
</protein>
<reference evidence="4" key="1">
    <citation type="submission" date="2017-05" db="EMBL/GenBank/DDBJ databases">
        <authorList>
            <person name="Rodrigo-Torres L."/>
            <person name="Arahal R. D."/>
            <person name="Lucena T."/>
        </authorList>
    </citation>
    <scope>NUCLEOTIDE SEQUENCE [LARGE SCALE GENOMIC DNA]</scope>
    <source>
        <strain evidence="4">CECT 8621</strain>
    </source>
</reference>
<dbReference type="Proteomes" id="UP000202922">
    <property type="component" value="Unassembled WGS sequence"/>
</dbReference>
<dbReference type="EMBL" id="FXYE01000002">
    <property type="protein sequence ID" value="SMX46356.1"/>
    <property type="molecule type" value="Genomic_DNA"/>
</dbReference>
<organism evidence="3 4">
    <name type="scientific">Actibacterium lipolyticum</name>
    <dbReference type="NCBI Taxonomy" id="1524263"/>
    <lineage>
        <taxon>Bacteria</taxon>
        <taxon>Pseudomonadati</taxon>
        <taxon>Pseudomonadota</taxon>
        <taxon>Alphaproteobacteria</taxon>
        <taxon>Rhodobacterales</taxon>
        <taxon>Roseobacteraceae</taxon>
        <taxon>Actibacterium</taxon>
    </lineage>
</organism>
<dbReference type="PANTHER" id="PTHR44051:SF8">
    <property type="entry name" value="GLUTATHIONE S-TRANSFERASE GSTA"/>
    <property type="match status" value="1"/>
</dbReference>
<evidence type="ECO:0000259" key="1">
    <source>
        <dbReference type="PROSITE" id="PS50404"/>
    </source>
</evidence>
<dbReference type="EC" id="2.5.1.18" evidence="3"/>
<keyword evidence="3" id="KW-0808">Transferase</keyword>
<sequence length="197" mass="22434">MYTVIGTVNSRALRVLWMLEELEQPFEHVMAGPRSDDVMAANPSGKVPVLLDEAEAITDSAAILTYLADKHGALSFPPGTIERARQDSLTHFILDEFDAALWTAARHTFILPKERRVPEIKESLKWEFENSQRTLVSRMSHGPFLMGEQMTIADIMLTHCLNWAYVAKFPVTEQPLLDYGKSMRQRPAYKRAMARQE</sequence>
<evidence type="ECO:0000313" key="4">
    <source>
        <dbReference type="Proteomes" id="UP000202922"/>
    </source>
</evidence>
<dbReference type="SFLD" id="SFLDG00358">
    <property type="entry name" value="Main_(cytGST)"/>
    <property type="match status" value="1"/>
</dbReference>
<dbReference type="Pfam" id="PF13409">
    <property type="entry name" value="GST_N_2"/>
    <property type="match status" value="1"/>
</dbReference>
<keyword evidence="4" id="KW-1185">Reference proteome</keyword>
<feature type="domain" description="GST C-terminal" evidence="2">
    <location>
        <begin position="79"/>
        <end position="197"/>
    </location>
</feature>
<dbReference type="InterPro" id="IPR036282">
    <property type="entry name" value="Glutathione-S-Trfase_C_sf"/>
</dbReference>
<dbReference type="Gene3D" id="3.40.30.10">
    <property type="entry name" value="Glutaredoxin"/>
    <property type="match status" value="1"/>
</dbReference>
<gene>
    <name evidence="3" type="primary">gstB_2</name>
    <name evidence="3" type="ORF">COL8621_03075</name>
</gene>
<dbReference type="InterPro" id="IPR036249">
    <property type="entry name" value="Thioredoxin-like_sf"/>
</dbReference>
<dbReference type="PROSITE" id="PS50405">
    <property type="entry name" value="GST_CTER"/>
    <property type="match status" value="1"/>
</dbReference>
<dbReference type="RefSeq" id="WP_093968132.1">
    <property type="nucleotide sequence ID" value="NZ_FXYE01000002.1"/>
</dbReference>
<feature type="domain" description="GST N-terminal" evidence="1">
    <location>
        <begin position="1"/>
        <end position="75"/>
    </location>
</feature>
<accession>A0A238KWA5</accession>
<dbReference type="GO" id="GO:0004364">
    <property type="term" value="F:glutathione transferase activity"/>
    <property type="evidence" value="ECO:0007669"/>
    <property type="project" value="UniProtKB-EC"/>
</dbReference>
<dbReference type="OrthoDB" id="9810080at2"/>
<evidence type="ECO:0000313" key="3">
    <source>
        <dbReference type="EMBL" id="SMX46356.1"/>
    </source>
</evidence>
<dbReference type="CDD" id="cd03046">
    <property type="entry name" value="GST_N_GTT1_like"/>
    <property type="match status" value="1"/>
</dbReference>
<dbReference type="InterPro" id="IPR010987">
    <property type="entry name" value="Glutathione-S-Trfase_C-like"/>
</dbReference>